<reference evidence="2 3" key="14">
    <citation type="journal article" date="1999" name="Virus Genes">
        <title>Identification of a gene cluster within the genome of Chilo iridescent virus encoding enzymes involved in viral DNA replication and processing.</title>
        <authorList>
            <person name="Muller K."/>
            <person name="Tidona C.A."/>
            <person name="Darai G."/>
        </authorList>
    </citation>
    <scope>NUCLEOTIDE SEQUENCE [LARGE SCALE GENOMIC DNA]</scope>
</reference>
<dbReference type="KEGG" id="vg:1733094"/>
<organism evidence="2 3">
    <name type="scientific">Invertebrate iridescent virus 6</name>
    <name type="common">IIV-6</name>
    <name type="synonym">Chilo iridescent virus</name>
    <dbReference type="NCBI Taxonomy" id="176652"/>
    <lineage>
        <taxon>Viruses</taxon>
        <taxon>Varidnaviria</taxon>
        <taxon>Bamfordvirae</taxon>
        <taxon>Nucleocytoviricota</taxon>
        <taxon>Megaviricetes</taxon>
        <taxon>Pimascovirales</taxon>
        <taxon>Pimascovirales incertae sedis</taxon>
        <taxon>Iridoviridae</taxon>
        <taxon>Betairidovirinae</taxon>
        <taxon>Iridovirus</taxon>
        <taxon>Iridovirus chilo1</taxon>
    </lineage>
</organism>
<reference evidence="2 3" key="8">
    <citation type="journal article" date="1994" name="Intervirology">
        <title>Identification of the primary structure and the coding capacity of the genome of insect iridescent virus type 6 between the genome coordinates 0.310 and 0.347 (7990 bp).</title>
        <authorList>
            <person name="Sonntag K.C."/>
            <person name="Schnitzler P."/>
            <person name="Janssen W."/>
            <person name="Darai G."/>
        </authorList>
    </citation>
    <scope>NUCLEOTIDE SEQUENCE [LARGE SCALE GENOMIC DNA]</scope>
</reference>
<evidence type="ECO:0000313" key="2">
    <source>
        <dbReference type="EMBL" id="AAK82222.1"/>
    </source>
</evidence>
<evidence type="ECO:0000256" key="1">
    <source>
        <dbReference type="SAM" id="Phobius"/>
    </source>
</evidence>
<reference evidence="2 3" key="2">
    <citation type="journal article" date="1986" name="Med. Microbiol. Immunol.">
        <title>Insect iridescent virus type 6 induced toxic degenerative hepatitis in mice.</title>
        <authorList>
            <person name="Lorbacher de Ruiz H."/>
            <person name="Gelderblom H."/>
            <person name="Hofmann W."/>
            <person name="Darai G."/>
        </authorList>
    </citation>
    <scope>NUCLEOTIDE SEQUENCE [LARGE SCALE GENOMIC DNA]</scope>
</reference>
<organismHost>
    <name type="scientific">Gryllus campestris</name>
    <dbReference type="NCBI Taxonomy" id="58607"/>
</organismHost>
<organismHost>
    <name type="scientific">Acheta domesticus</name>
    <name type="common">House cricket</name>
    <dbReference type="NCBI Taxonomy" id="6997"/>
</organismHost>
<organismHost>
    <name type="scientific">Gryllus bimaculatus</name>
    <name type="common">Two-spotted cricket</name>
    <dbReference type="NCBI Taxonomy" id="6999"/>
</organismHost>
<reference evidence="2 3" key="4">
    <citation type="journal article" date="1988" name="Virology">
        <title>Identification and characterization of the repetitive DNA element in the genome of insect iridescent virus type 6.</title>
        <authorList>
            <person name="Fischer M."/>
            <person name="Schnitzler P."/>
            <person name="Delius H."/>
            <person name="Darai G."/>
        </authorList>
    </citation>
    <scope>NUCLEOTIDE SEQUENCE [LARGE SCALE GENOMIC DNA]</scope>
</reference>
<reference evidence="2 3" key="5">
    <citation type="journal article" date="1992" name="Virus Genes">
        <title>Identification and mapping of origins of DNA replication within the DNA sequences of the genome of insect iridescent virus type 6.</title>
        <authorList>
            <person name="Handermann M."/>
            <person name="Schnitzler P."/>
            <person name="Rosen-Wolff A."/>
            <person name="Raab K."/>
            <person name="Sonntag K.C."/>
            <person name="Darai G."/>
        </authorList>
    </citation>
    <scope>NUCLEOTIDE SEQUENCE [LARGE SCALE GENOMIC DNA]</scope>
</reference>
<organismHost>
    <name type="scientific">Spodoptera frugiperda</name>
    <name type="common">Fall armyworm</name>
    <dbReference type="NCBI Taxonomy" id="7108"/>
</organismHost>
<protein>
    <submittedName>
        <fullName evidence="2">362R</fullName>
    </submittedName>
</protein>
<proteinExistence type="predicted"/>
<keyword evidence="1" id="KW-0812">Transmembrane</keyword>
<reference evidence="2 3" key="3">
    <citation type="journal article" date="1987" name="Virology">
        <title>Molecular cloning and physical mapping of the genome of insect iridescent virus type 6: further evidence for circular permutation of the viral genome.</title>
        <authorList>
            <person name="Schnitzler P."/>
            <person name="Soltau J.B."/>
            <person name="Fischer M."/>
            <person name="Reisner H."/>
            <person name="Scholz J."/>
            <person name="Delius H."/>
            <person name="Darai G."/>
        </authorList>
    </citation>
    <scope>NUCLEOTIDE SEQUENCE [LARGE SCALE GENOMIC DNA]</scope>
</reference>
<reference evidence="2 3" key="9">
    <citation type="journal article" date="1994" name="J. Gen. Virol.">
        <title>Insect iridescent virus type 6 encodes a polypeptide related to the largest subunit of eukaryotic RNA polymerase II.</title>
        <authorList>
            <person name="Schnitzler P."/>
            <person name="Sonntag K.C."/>
            <person name="Muller M."/>
            <person name="Janssen W."/>
            <person name="Bugert J.J."/>
            <person name="Koonin E.V."/>
            <person name="Darai G."/>
        </authorList>
    </citation>
    <scope>NUCLEOTIDE SEQUENCE [LARGE SCALE GENOMIC DNA]</scope>
</reference>
<accession>Q91FG2</accession>
<evidence type="ECO:0000313" key="3">
    <source>
        <dbReference type="Proteomes" id="UP000001359"/>
    </source>
</evidence>
<name>Q91FG2_IIV6</name>
<organismHost>
    <name type="scientific">Chilo suppressalis</name>
    <name type="common">Asiatic rice borer moth</name>
    <dbReference type="NCBI Taxonomy" id="168631"/>
</organismHost>
<dbReference type="Proteomes" id="UP000001359">
    <property type="component" value="Segment"/>
</dbReference>
<keyword evidence="3" id="KW-1185">Reference proteome</keyword>
<reference evidence="2 3" key="1">
    <citation type="journal article" date="1984" name="J. Virol.">
        <title>DNA analysis of insect iridescent virus 6: evidence for circular permutation and terminal redundancy.</title>
        <authorList>
            <person name="Delius H."/>
            <person name="Darai G."/>
            <person name="Fluegel R.M."/>
        </authorList>
    </citation>
    <scope>NUCLEOTIDE SEQUENCE [LARGE SCALE GENOMIC DNA]</scope>
</reference>
<sequence length="71" mass="8175">MFSIFPSILCIISFFKIHTTIYNIKSRITFMRSKRNFTCKVPKNNISSNSWTSCINVFFDSSLNIANINSA</sequence>
<reference evidence="2 3" key="11">
    <citation type="journal article" date="1994" name="Virus Genes">
        <title>Chilo iridescent virus encodes a putative helicase belonging to a distinct family within the "DEAD/H" superfamily: implications for the evolution of large DNA viruses.</title>
        <authorList>
            <person name="Sonntag K.C."/>
            <person name="Schnitzler P."/>
            <person name="Koonin E.V."/>
            <person name="Darai G."/>
        </authorList>
    </citation>
    <scope>NUCLEOTIDE SEQUENCE [LARGE SCALE GENOMIC DNA]</scope>
</reference>
<reference evidence="2 3" key="15">
    <citation type="journal article" date="2001" name="Virology">
        <title>Analysis of the first complete DNA sequence of an invertebrate iridovirus: coding strategy of the genome of Chilo iridescent virus.</title>
        <authorList>
            <person name="Jakob N.J."/>
            <person name="Muller K."/>
            <person name="Bahr U."/>
            <person name="Darai G."/>
        </authorList>
    </citation>
    <scope>NUCLEOTIDE SEQUENCE [LARGE SCALE GENOMIC DNA]</scope>
</reference>
<dbReference type="EMBL" id="AF303741">
    <property type="protein sequence ID" value="AAK82222.1"/>
    <property type="molecule type" value="Genomic_DNA"/>
</dbReference>
<dbReference type="GeneID" id="1733094"/>
<keyword evidence="1" id="KW-1133">Transmembrane helix</keyword>
<reference evidence="2 3" key="12">
    <citation type="journal article" date="1997" name="Virus Genes">
        <title>The DNA sequence of Chilo iridescent virus between the genome coordinates 0.101 and 0.391; similarities in coding strategy between insect and vertebrate iridoviruses.</title>
        <authorList>
            <person name="Bahr U."/>
            <person name="Tidona C.A."/>
            <person name="Darai G."/>
        </authorList>
    </citation>
    <scope>NUCLEOTIDE SEQUENCE [LARGE SCALE GENOMIC DNA]</scope>
</reference>
<reference evidence="2 3" key="7">
    <citation type="journal article" date="1993" name="J. Gen. Virol.">
        <title>Identification of the gene encoding the major capsid protein of insect iridescent virus type 6 by polymerase chain reaction.</title>
        <authorList>
            <person name="Stohwasser R."/>
            <person name="Raab K."/>
            <person name="Schnitzler P."/>
            <person name="Janssen W."/>
            <person name="Darai G."/>
        </authorList>
    </citation>
    <scope>NUCLEOTIDE SEQUENCE [LARGE SCALE GENOMIC DNA]</scope>
</reference>
<feature type="transmembrane region" description="Helical" evidence="1">
    <location>
        <begin position="6"/>
        <end position="24"/>
    </location>
</feature>
<dbReference type="RefSeq" id="NP_149825.1">
    <property type="nucleotide sequence ID" value="NC_003038.1"/>
</dbReference>
<keyword evidence="1" id="KW-0472">Membrane</keyword>
<reference evidence="2 3" key="10">
    <citation type="journal article" date="1994" name="Nucleic Acids Res.">
        <title>Identification of genes encoding zinc finger proteins, non-histone chromosomal HMG protein homologue, and a putative GTP phosphohydrolase in the genome of Chilo iridescent virus.</title>
        <authorList>
            <person name="Schnitzler P."/>
            <person name="Hug M."/>
            <person name="Handermann M."/>
            <person name="Janssen W."/>
            <person name="Koonin E.V."/>
            <person name="Delius H."/>
            <person name="Darai C."/>
        </authorList>
    </citation>
    <scope>NUCLEOTIDE SEQUENCE [LARGE SCALE GENOMIC DNA]</scope>
</reference>
<reference evidence="2 3" key="6">
    <citation type="journal article" date="1992" name="Virus Genes">
        <title>Characterization of the third origin of DNA replication of the genome of insect iridescent virus type 6.</title>
        <authorList>
            <person name="Sonntag K.C."/>
            <person name="Darai G."/>
        </authorList>
    </citation>
    <scope>NUCLEOTIDE SEQUENCE [LARGE SCALE GENOMIC DNA]</scope>
</reference>
<reference evidence="2 3" key="13">
    <citation type="journal article" date="1998" name="Virus Genes">
        <title>Identification of a thymidylate synthase gene within the genome of Chilo iridescent virus.</title>
        <authorList>
            <person name="Muller K."/>
            <person name="Tidona C.A."/>
            <person name="Bahr U."/>
            <person name="Darai G."/>
        </authorList>
    </citation>
    <scope>NUCLEOTIDE SEQUENCE [LARGE SCALE GENOMIC DNA]</scope>
</reference>